<comment type="caution">
    <text evidence="2">The sequence shown here is derived from an EMBL/GenBank/DDBJ whole genome shotgun (WGS) entry which is preliminary data.</text>
</comment>
<dbReference type="PANTHER" id="PTHR31435">
    <property type="entry name" value="PROTEIN NATD1"/>
    <property type="match status" value="1"/>
</dbReference>
<dbReference type="PANTHER" id="PTHR31435:SF9">
    <property type="entry name" value="PROTEIN NATD1"/>
    <property type="match status" value="1"/>
</dbReference>
<accession>A0A369QAT7</accession>
<evidence type="ECO:0000313" key="2">
    <source>
        <dbReference type="EMBL" id="RDC62031.1"/>
    </source>
</evidence>
<reference evidence="2 3" key="1">
    <citation type="submission" date="2018-04" db="EMBL/GenBank/DDBJ databases">
        <title>Adhaeribacter sp. HMF7616 genome sequencing and assembly.</title>
        <authorList>
            <person name="Kang H."/>
            <person name="Kang J."/>
            <person name="Cha I."/>
            <person name="Kim H."/>
            <person name="Joh K."/>
        </authorList>
    </citation>
    <scope>NUCLEOTIDE SEQUENCE [LARGE SCALE GENOMIC DNA]</scope>
    <source>
        <strain evidence="2 3">HMF7616</strain>
    </source>
</reference>
<dbReference type="Gene3D" id="3.40.630.30">
    <property type="match status" value="1"/>
</dbReference>
<sequence>MKSGTYKALLQSGNIMENISVKHNPDEQEFTVDIKGSGGELAYSLPQDDVIDFSHTYVDEDLRNQGVANELIKTGLQYAQDHNLKVVASCPAVSAYIRRHPEWQKLLK</sequence>
<keyword evidence="3" id="KW-1185">Reference proteome</keyword>
<proteinExistence type="predicted"/>
<dbReference type="Pfam" id="PF14542">
    <property type="entry name" value="Acetyltransf_CG"/>
    <property type="match status" value="1"/>
</dbReference>
<dbReference type="InterPro" id="IPR016181">
    <property type="entry name" value="Acyl_CoA_acyltransferase"/>
</dbReference>
<dbReference type="InterPro" id="IPR031165">
    <property type="entry name" value="GNAT_YJDJ"/>
</dbReference>
<evidence type="ECO:0000259" key="1">
    <source>
        <dbReference type="PROSITE" id="PS51729"/>
    </source>
</evidence>
<dbReference type="EMBL" id="QASA01000001">
    <property type="protein sequence ID" value="RDC62031.1"/>
    <property type="molecule type" value="Genomic_DNA"/>
</dbReference>
<organism evidence="2 3">
    <name type="scientific">Adhaeribacter pallidiroseus</name>
    <dbReference type="NCBI Taxonomy" id="2072847"/>
    <lineage>
        <taxon>Bacteria</taxon>
        <taxon>Pseudomonadati</taxon>
        <taxon>Bacteroidota</taxon>
        <taxon>Cytophagia</taxon>
        <taxon>Cytophagales</taxon>
        <taxon>Hymenobacteraceae</taxon>
        <taxon>Adhaeribacter</taxon>
    </lineage>
</organism>
<dbReference type="CDD" id="cd04301">
    <property type="entry name" value="NAT_SF"/>
    <property type="match status" value="1"/>
</dbReference>
<protein>
    <recommendedName>
        <fullName evidence="1">N-acetyltransferase domain-containing protein</fullName>
    </recommendedName>
</protein>
<dbReference type="SUPFAM" id="SSF55729">
    <property type="entry name" value="Acyl-CoA N-acyltransferases (Nat)"/>
    <property type="match status" value="1"/>
</dbReference>
<dbReference type="PROSITE" id="PS51729">
    <property type="entry name" value="GNAT_YJDJ"/>
    <property type="match status" value="1"/>
</dbReference>
<dbReference type="AlphaFoldDB" id="A0A369QAT7"/>
<evidence type="ECO:0000313" key="3">
    <source>
        <dbReference type="Proteomes" id="UP000253919"/>
    </source>
</evidence>
<name>A0A369QAT7_9BACT</name>
<gene>
    <name evidence="2" type="ORF">AHMF7616_00621</name>
</gene>
<dbReference type="Proteomes" id="UP000253919">
    <property type="component" value="Unassembled WGS sequence"/>
</dbReference>
<feature type="domain" description="N-acetyltransferase" evidence="1">
    <location>
        <begin position="22"/>
        <end position="108"/>
    </location>
</feature>
<dbReference type="InterPro" id="IPR045057">
    <property type="entry name" value="Gcn5-rel_NAT"/>
</dbReference>